<evidence type="ECO:0000313" key="3">
    <source>
        <dbReference type="Proteomes" id="UP001216907"/>
    </source>
</evidence>
<feature type="chain" id="PRO_5046036884" evidence="1">
    <location>
        <begin position="20"/>
        <end position="128"/>
    </location>
</feature>
<keyword evidence="3" id="KW-1185">Reference proteome</keyword>
<name>A0ABT6FC95_9BACT</name>
<keyword evidence="1" id="KW-0732">Signal</keyword>
<protein>
    <submittedName>
        <fullName evidence="2">Uncharacterized protein</fullName>
    </submittedName>
</protein>
<reference evidence="2 3" key="1">
    <citation type="submission" date="2023-03" db="EMBL/GenBank/DDBJ databases">
        <title>Paludisphaera mucosa sp. nov. a novel planctomycete from northern fen.</title>
        <authorList>
            <person name="Ivanova A."/>
        </authorList>
    </citation>
    <scope>NUCLEOTIDE SEQUENCE [LARGE SCALE GENOMIC DNA]</scope>
    <source>
        <strain evidence="2 3">Pla2</strain>
    </source>
</reference>
<evidence type="ECO:0000256" key="1">
    <source>
        <dbReference type="SAM" id="SignalP"/>
    </source>
</evidence>
<comment type="caution">
    <text evidence="2">The sequence shown here is derived from an EMBL/GenBank/DDBJ whole genome shotgun (WGS) entry which is preliminary data.</text>
</comment>
<gene>
    <name evidence="2" type="ORF">PZE19_15595</name>
</gene>
<organism evidence="2 3">
    <name type="scientific">Paludisphaera mucosa</name>
    <dbReference type="NCBI Taxonomy" id="3030827"/>
    <lineage>
        <taxon>Bacteria</taxon>
        <taxon>Pseudomonadati</taxon>
        <taxon>Planctomycetota</taxon>
        <taxon>Planctomycetia</taxon>
        <taxon>Isosphaerales</taxon>
        <taxon>Isosphaeraceae</taxon>
        <taxon>Paludisphaera</taxon>
    </lineage>
</organism>
<evidence type="ECO:0000313" key="2">
    <source>
        <dbReference type="EMBL" id="MDG3005212.1"/>
    </source>
</evidence>
<accession>A0ABT6FC95</accession>
<dbReference type="EMBL" id="JARRAG010000002">
    <property type="protein sequence ID" value="MDG3005212.1"/>
    <property type="molecule type" value="Genomic_DNA"/>
</dbReference>
<feature type="signal peptide" evidence="1">
    <location>
        <begin position="1"/>
        <end position="19"/>
    </location>
</feature>
<dbReference type="Proteomes" id="UP001216907">
    <property type="component" value="Unassembled WGS sequence"/>
</dbReference>
<proteinExistence type="predicted"/>
<sequence length="128" mass="14270">MIRYSAALLAILACGVVDAGDDGQSPVRTWRYPTDNGLTGTIFGRDGADWTEIRPAGEPTSTFKFVRHTNRFTELFDKDRNFTLILYSDGESEWSVGEGWNNWLKGTWEPGTALAVRSHGPIRCRESG</sequence>
<dbReference type="RefSeq" id="WP_277861557.1">
    <property type="nucleotide sequence ID" value="NZ_JARRAG010000002.1"/>
</dbReference>